<dbReference type="AlphaFoldDB" id="A0A7S8E9R6"/>
<keyword evidence="5" id="KW-1185">Reference proteome</keyword>
<evidence type="ECO:0000313" key="4">
    <source>
        <dbReference type="EMBL" id="QPC83005.1"/>
    </source>
</evidence>
<evidence type="ECO:0000256" key="1">
    <source>
        <dbReference type="PROSITE-ProRule" id="PRU00325"/>
    </source>
</evidence>
<dbReference type="PROSITE" id="PS50966">
    <property type="entry name" value="ZF_SWIM"/>
    <property type="match status" value="1"/>
</dbReference>
<sequence length="593" mass="69021">MSDRPEVTQKQIQSRATSQSFSRGKSLYRDNSISQTVRRGDEIEARCRGSYPEPYRVWVKFNGSEITVTGCNCEYDWGGDCKHIVALLLTYVNEPDRFEERQTLQTALMSRNKEDLVDIIMLMVTRYPDLQVIVDHPTPNEIATGMIPLDTLSFRQELRDAFTSYDDYYDYRGDPMIHKVDQVSSVADRLVERGDWLSASAVYRTILEEFADLDESYYHDEDGELGMSIDMAISALDRCLKQSIVIDSDNERHAIFDALLGVFIWDINFGGIGIGDEAPAIILKHVRREDIPEIRKLTEQARDQRLNRRHSDWAAEVYNGFLMDLDMLDEVDPEIILERLRAQEMYHLLVNKLLEMKRPDEAINVIKKEMNTAYEWTHALNLLVEHGHDTKAQQVAEEILANEYSYELTEWLLDRYKASDNKEGSLRWQKRQMQERPNIQVYGELKTTAQALNQWENLRLQIIRDLQASENYELLTRIYLHDEEWALAWETLPAAEQQYRSSIYPPKLDIIVAESSRHDLPERAIPVFVRYARQYIDSRGRDNYQQAASLLAKVQQAYDQLDEIETWETLIAGIRTEFKNLPALKDELKKAGL</sequence>
<keyword evidence="1" id="KW-0863">Zinc-finger</keyword>
<evidence type="ECO:0000256" key="2">
    <source>
        <dbReference type="SAM" id="MobiDB-lite"/>
    </source>
</evidence>
<reference evidence="4 5" key="1">
    <citation type="submission" date="2020-02" db="EMBL/GenBank/DDBJ databases">
        <authorList>
            <person name="Zheng R.K."/>
            <person name="Sun C.M."/>
        </authorList>
    </citation>
    <scope>NUCLEOTIDE SEQUENCE [LARGE SCALE GENOMIC DNA]</scope>
    <source>
        <strain evidence="5">rifampicinis</strain>
    </source>
</reference>
<protein>
    <recommendedName>
        <fullName evidence="3">SWIM-type domain-containing protein</fullName>
    </recommendedName>
</protein>
<dbReference type="Proteomes" id="UP000594468">
    <property type="component" value="Chromosome"/>
</dbReference>
<accession>A0A7S8E9R6</accession>
<organism evidence="4 5">
    <name type="scientific">Phototrophicus methaneseepsis</name>
    <dbReference type="NCBI Taxonomy" id="2710758"/>
    <lineage>
        <taxon>Bacteria</taxon>
        <taxon>Bacillati</taxon>
        <taxon>Chloroflexota</taxon>
        <taxon>Candidatus Thermofontia</taxon>
        <taxon>Phototrophicales</taxon>
        <taxon>Phototrophicaceae</taxon>
        <taxon>Phototrophicus</taxon>
    </lineage>
</organism>
<name>A0A7S8E9R6_9CHLR</name>
<feature type="region of interest" description="Disordered" evidence="2">
    <location>
        <begin position="1"/>
        <end position="25"/>
    </location>
</feature>
<keyword evidence="1" id="KW-0862">Zinc</keyword>
<dbReference type="KEGG" id="pmet:G4Y79_01120"/>
<evidence type="ECO:0000259" key="3">
    <source>
        <dbReference type="PROSITE" id="PS50966"/>
    </source>
</evidence>
<keyword evidence="1" id="KW-0479">Metal-binding</keyword>
<dbReference type="EMBL" id="CP062983">
    <property type="protein sequence ID" value="QPC83005.1"/>
    <property type="molecule type" value="Genomic_DNA"/>
</dbReference>
<dbReference type="GO" id="GO:0008270">
    <property type="term" value="F:zinc ion binding"/>
    <property type="evidence" value="ECO:0007669"/>
    <property type="project" value="UniProtKB-KW"/>
</dbReference>
<dbReference type="InterPro" id="IPR007527">
    <property type="entry name" value="Znf_SWIM"/>
</dbReference>
<feature type="compositionally biased region" description="Polar residues" evidence="2">
    <location>
        <begin position="8"/>
        <end position="25"/>
    </location>
</feature>
<evidence type="ECO:0000313" key="5">
    <source>
        <dbReference type="Proteomes" id="UP000594468"/>
    </source>
</evidence>
<feature type="domain" description="SWIM-type" evidence="3">
    <location>
        <begin position="55"/>
        <end position="92"/>
    </location>
</feature>
<proteinExistence type="predicted"/>
<gene>
    <name evidence="4" type="ORF">G4Y79_01120</name>
</gene>
<dbReference type="RefSeq" id="WP_195171074.1">
    <property type="nucleotide sequence ID" value="NZ_CP062983.1"/>
</dbReference>